<dbReference type="Proteomes" id="UP000735302">
    <property type="component" value="Unassembled WGS sequence"/>
</dbReference>
<evidence type="ECO:0000313" key="2">
    <source>
        <dbReference type="EMBL" id="GFN74643.1"/>
    </source>
</evidence>
<organism evidence="2 3">
    <name type="scientific">Plakobranchus ocellatus</name>
    <dbReference type="NCBI Taxonomy" id="259542"/>
    <lineage>
        <taxon>Eukaryota</taxon>
        <taxon>Metazoa</taxon>
        <taxon>Spiralia</taxon>
        <taxon>Lophotrochozoa</taxon>
        <taxon>Mollusca</taxon>
        <taxon>Gastropoda</taxon>
        <taxon>Heterobranchia</taxon>
        <taxon>Euthyneura</taxon>
        <taxon>Panpulmonata</taxon>
        <taxon>Sacoglossa</taxon>
        <taxon>Placobranchoidea</taxon>
        <taxon>Plakobranchidae</taxon>
        <taxon>Plakobranchus</taxon>
    </lineage>
</organism>
<accession>A0AAV3XXJ1</accession>
<dbReference type="AlphaFoldDB" id="A0AAV3XXJ1"/>
<protein>
    <submittedName>
        <fullName evidence="2">Uncharacterized protein</fullName>
    </submittedName>
</protein>
<gene>
    <name evidence="2" type="ORF">PoB_000114900</name>
</gene>
<reference evidence="2 3" key="1">
    <citation type="journal article" date="2021" name="Elife">
        <title>Chloroplast acquisition without the gene transfer in kleptoplastic sea slugs, Plakobranchus ocellatus.</title>
        <authorList>
            <person name="Maeda T."/>
            <person name="Takahashi S."/>
            <person name="Yoshida T."/>
            <person name="Shimamura S."/>
            <person name="Takaki Y."/>
            <person name="Nagai Y."/>
            <person name="Toyoda A."/>
            <person name="Suzuki Y."/>
            <person name="Arimoto A."/>
            <person name="Ishii H."/>
            <person name="Satoh N."/>
            <person name="Nishiyama T."/>
            <person name="Hasebe M."/>
            <person name="Maruyama T."/>
            <person name="Minagawa J."/>
            <person name="Obokata J."/>
            <person name="Shigenobu S."/>
        </authorList>
    </citation>
    <scope>NUCLEOTIDE SEQUENCE [LARGE SCALE GENOMIC DNA]</scope>
</reference>
<name>A0AAV3XXJ1_9GAST</name>
<dbReference type="EMBL" id="BLXT01000154">
    <property type="protein sequence ID" value="GFN74643.1"/>
    <property type="molecule type" value="Genomic_DNA"/>
</dbReference>
<evidence type="ECO:0000313" key="3">
    <source>
        <dbReference type="Proteomes" id="UP000735302"/>
    </source>
</evidence>
<keyword evidence="3" id="KW-1185">Reference proteome</keyword>
<comment type="caution">
    <text evidence="2">The sequence shown here is derived from an EMBL/GenBank/DDBJ whole genome shotgun (WGS) entry which is preliminary data.</text>
</comment>
<proteinExistence type="predicted"/>
<evidence type="ECO:0000256" key="1">
    <source>
        <dbReference type="SAM" id="MobiDB-lite"/>
    </source>
</evidence>
<sequence>MNFVKDLKVILMDFEYENPVEVLVNCIIDRVVDPKLQEKLLDRGGDLSLSKAIEVGQQFHESKAQMKVLHEEAHVNRVDAIRKKPQAQPRRKTEQHAKKYRPSQKLCTRCGKLDAHKYCPAKTTVCENCKKRGH</sequence>
<feature type="region of interest" description="Disordered" evidence="1">
    <location>
        <begin position="82"/>
        <end position="103"/>
    </location>
</feature>